<dbReference type="OrthoDB" id="108649at2"/>
<dbReference type="NCBIfam" id="NF040903">
    <property type="entry name" value="GguC"/>
    <property type="match status" value="1"/>
</dbReference>
<dbReference type="EMBL" id="FRCA01000005">
    <property type="protein sequence ID" value="SHM17384.1"/>
    <property type="molecule type" value="Genomic_DNA"/>
</dbReference>
<evidence type="ECO:0008006" key="5">
    <source>
        <dbReference type="Google" id="ProtNLM"/>
    </source>
</evidence>
<reference evidence="2 3" key="1">
    <citation type="submission" date="2016-11" db="EMBL/GenBank/DDBJ databases">
        <authorList>
            <person name="Jaros S."/>
            <person name="Januszkiewicz K."/>
            <person name="Wedrychowicz H."/>
        </authorList>
    </citation>
    <scope>NUCLEOTIDE SEQUENCE [LARGE SCALE GENOMIC DNA]</scope>
    <source>
        <strain evidence="2 3">DSM 4740</strain>
    </source>
</reference>
<proteinExistence type="predicted"/>
<dbReference type="InterPro" id="IPR036663">
    <property type="entry name" value="Fumarylacetoacetase_C_sf"/>
</dbReference>
<sequence>MRLIQYLDEGRLRAALVESNDAVRPIRIEGGVYALARIAIDSGQKLSAVVEVRLDEELIDYQPLIDEGRLLPPLTHPDPAHCLITGTGLTHLGSADTRSAMHAKALKAGVQKDKPQKADDSELTDSMRMFNMGVEAGRPGPGETGVQPEWFYKGDGDWVVAPEAPLSAPAFAEDAGEEPELVGLYLVGADGLTWRVGFAVGNEFSDHVIERQNYLWLAHSKLRQCSYGPELLIGDLPAHLEGTSRITRNGETLWEKPFLTGEDNMSHSIANLEHHHFKYAGFCRPGDVHVHFFGTATLSFADQVRVQPGDRFEIELPALGRALRNPLIQEEEVKVQRPMGVL</sequence>
<keyword evidence="4" id="KW-1185">Reference proteome</keyword>
<dbReference type="AlphaFoldDB" id="A0A1M7GLX1"/>
<dbReference type="PIRSF" id="PIRSF033905">
    <property type="entry name" value="UCP033905"/>
    <property type="match status" value="1"/>
</dbReference>
<dbReference type="GO" id="GO:0003824">
    <property type="term" value="F:catalytic activity"/>
    <property type="evidence" value="ECO:0007669"/>
    <property type="project" value="InterPro"/>
</dbReference>
<dbReference type="SUPFAM" id="SSF56529">
    <property type="entry name" value="FAH"/>
    <property type="match status" value="1"/>
</dbReference>
<evidence type="ECO:0000313" key="2">
    <source>
        <dbReference type="EMBL" id="SHM17384.1"/>
    </source>
</evidence>
<organism evidence="2 3">
    <name type="scientific">Halomonas cupida</name>
    <dbReference type="NCBI Taxonomy" id="44933"/>
    <lineage>
        <taxon>Bacteria</taxon>
        <taxon>Pseudomonadati</taxon>
        <taxon>Pseudomonadota</taxon>
        <taxon>Gammaproteobacteria</taxon>
        <taxon>Oceanospirillales</taxon>
        <taxon>Halomonadaceae</taxon>
        <taxon>Halomonas</taxon>
    </lineage>
</organism>
<dbReference type="EMBL" id="BJXU01000063">
    <property type="protein sequence ID" value="GEN23860.1"/>
    <property type="molecule type" value="Genomic_DNA"/>
</dbReference>
<dbReference type="Gene3D" id="3.90.850.10">
    <property type="entry name" value="Fumarylacetoacetase-like, C-terminal domain"/>
    <property type="match status" value="1"/>
</dbReference>
<accession>A0A1M7GLX1</accession>
<dbReference type="InterPro" id="IPR009645">
    <property type="entry name" value="GguC"/>
</dbReference>
<dbReference type="RefSeq" id="WP_073435414.1">
    <property type="nucleotide sequence ID" value="NZ_BJXU01000063.1"/>
</dbReference>
<dbReference type="Proteomes" id="UP000321726">
    <property type="component" value="Unassembled WGS sequence"/>
</dbReference>
<protein>
    <recommendedName>
        <fullName evidence="5">FAH family protein</fullName>
    </recommendedName>
</protein>
<evidence type="ECO:0000313" key="4">
    <source>
        <dbReference type="Proteomes" id="UP000321726"/>
    </source>
</evidence>
<name>A0A1M7GLX1_9GAMM</name>
<evidence type="ECO:0000313" key="3">
    <source>
        <dbReference type="Proteomes" id="UP000184123"/>
    </source>
</evidence>
<dbReference type="STRING" id="44933.SAMN05660971_02403"/>
<evidence type="ECO:0000313" key="1">
    <source>
        <dbReference type="EMBL" id="GEN23860.1"/>
    </source>
</evidence>
<reference evidence="1 4" key="2">
    <citation type="submission" date="2019-07" db="EMBL/GenBank/DDBJ databases">
        <title>Whole genome shotgun sequence of Halomonas cupida NBRC 102219.</title>
        <authorList>
            <person name="Hosoyama A."/>
            <person name="Uohara A."/>
            <person name="Ohji S."/>
            <person name="Ichikawa N."/>
        </authorList>
    </citation>
    <scope>NUCLEOTIDE SEQUENCE [LARGE SCALE GENOMIC DNA]</scope>
    <source>
        <strain evidence="1 4">NBRC 102219</strain>
    </source>
</reference>
<gene>
    <name evidence="1" type="ORF">HCU01_18090</name>
    <name evidence="2" type="ORF">SAMN05660971_02403</name>
</gene>
<dbReference type="Proteomes" id="UP000184123">
    <property type="component" value="Unassembled WGS sequence"/>
</dbReference>